<evidence type="ECO:0000259" key="2">
    <source>
        <dbReference type="Pfam" id="PF10469"/>
    </source>
</evidence>
<name>A0A6A6RVF1_9PLEO</name>
<evidence type="ECO:0000256" key="1">
    <source>
        <dbReference type="SAM" id="MobiDB-lite"/>
    </source>
</evidence>
<feature type="region of interest" description="Disordered" evidence="1">
    <location>
        <begin position="1"/>
        <end position="62"/>
    </location>
</feature>
<evidence type="ECO:0000313" key="4">
    <source>
        <dbReference type="Proteomes" id="UP000799753"/>
    </source>
</evidence>
<dbReference type="Proteomes" id="UP000799753">
    <property type="component" value="Unassembled WGS sequence"/>
</dbReference>
<dbReference type="GO" id="GO:0006307">
    <property type="term" value="P:DNA alkylation repair"/>
    <property type="evidence" value="ECO:0007669"/>
    <property type="project" value="InterPro"/>
</dbReference>
<dbReference type="GO" id="GO:0005634">
    <property type="term" value="C:nucleus"/>
    <property type="evidence" value="ECO:0007669"/>
    <property type="project" value="TreeGrafter"/>
</dbReference>
<gene>
    <name evidence="3" type="ORF">P280DRAFT_403083</name>
</gene>
<dbReference type="InterPro" id="IPR019510">
    <property type="entry name" value="AKAP7-like_phosphoesterase"/>
</dbReference>
<evidence type="ECO:0000313" key="3">
    <source>
        <dbReference type="EMBL" id="KAF2639137.1"/>
    </source>
</evidence>
<sequence>MAKKKSAGYNDFLDGEKLRDNAHVKTTLHGPTGQARDVSPPRTRQDRKGQGQGKGKGKGKPQLTHFLCLPLVTEASRPHLAEGLERLKEEIGKTGVVPLKAVRPVGTLHLTLGVMSLDEEGLERAKNYLQALKLESLLRDVTYQKIAKAAEDGAVSENLSASALPDSQAVTVDLEALVPMLTASSTSILYAEPRDATQRLVPFGDMLKKRFTEEGLMVDDKRPLRLHATIMNTIYAKPKGKAGRDRKVNHHKARQSIDHAPEGADQHDDVASTAGSVEEQLDGSDGHGPNAKSWMQFDARELTEKYKDAVWAKGVRIDRVQICKMGASKIVGEDGEVVDQKYEVVAEKVI</sequence>
<dbReference type="PANTHER" id="PTHR13360:SF1">
    <property type="entry name" value="ACTIVATING SIGNAL COINTEGRATOR 1 COMPLEX SUBUNIT 1"/>
    <property type="match status" value="1"/>
</dbReference>
<dbReference type="GO" id="GO:0006355">
    <property type="term" value="P:regulation of DNA-templated transcription"/>
    <property type="evidence" value="ECO:0007669"/>
    <property type="project" value="TreeGrafter"/>
</dbReference>
<feature type="compositionally biased region" description="Basic and acidic residues" evidence="1">
    <location>
        <begin position="255"/>
        <end position="270"/>
    </location>
</feature>
<feature type="compositionally biased region" description="Basic and acidic residues" evidence="1">
    <location>
        <begin position="14"/>
        <end position="23"/>
    </location>
</feature>
<feature type="domain" description="A-kinase anchor protein 7-like phosphoesterase" evidence="2">
    <location>
        <begin position="64"/>
        <end position="329"/>
    </location>
</feature>
<dbReference type="PANTHER" id="PTHR13360">
    <property type="entry name" value="ACTIVATING SIGNAL COINTEGRATOR 1 COMPLEX SUBUNIT 1"/>
    <property type="match status" value="1"/>
</dbReference>
<dbReference type="Pfam" id="PF10469">
    <property type="entry name" value="AKAP7_NLS"/>
    <property type="match status" value="1"/>
</dbReference>
<proteinExistence type="predicted"/>
<dbReference type="EMBL" id="MU006787">
    <property type="protein sequence ID" value="KAF2639137.1"/>
    <property type="molecule type" value="Genomic_DNA"/>
</dbReference>
<keyword evidence="4" id="KW-1185">Reference proteome</keyword>
<accession>A0A6A6RVF1</accession>
<dbReference type="AlphaFoldDB" id="A0A6A6RVF1"/>
<dbReference type="InterPro" id="IPR009210">
    <property type="entry name" value="ASCC1"/>
</dbReference>
<dbReference type="OrthoDB" id="277832at2759"/>
<protein>
    <recommendedName>
        <fullName evidence="2">A-kinase anchor protein 7-like phosphoesterase domain-containing protein</fullName>
    </recommendedName>
</protein>
<reference evidence="3" key="1">
    <citation type="journal article" date="2020" name="Stud. Mycol.">
        <title>101 Dothideomycetes genomes: a test case for predicting lifestyles and emergence of pathogens.</title>
        <authorList>
            <person name="Haridas S."/>
            <person name="Albert R."/>
            <person name="Binder M."/>
            <person name="Bloem J."/>
            <person name="Labutti K."/>
            <person name="Salamov A."/>
            <person name="Andreopoulos B."/>
            <person name="Baker S."/>
            <person name="Barry K."/>
            <person name="Bills G."/>
            <person name="Bluhm B."/>
            <person name="Cannon C."/>
            <person name="Castanera R."/>
            <person name="Culley D."/>
            <person name="Daum C."/>
            <person name="Ezra D."/>
            <person name="Gonzalez J."/>
            <person name="Henrissat B."/>
            <person name="Kuo A."/>
            <person name="Liang C."/>
            <person name="Lipzen A."/>
            <person name="Lutzoni F."/>
            <person name="Magnuson J."/>
            <person name="Mondo S."/>
            <person name="Nolan M."/>
            <person name="Ohm R."/>
            <person name="Pangilinan J."/>
            <person name="Park H.-J."/>
            <person name="Ramirez L."/>
            <person name="Alfaro M."/>
            <person name="Sun H."/>
            <person name="Tritt A."/>
            <person name="Yoshinaga Y."/>
            <person name="Zwiers L.-H."/>
            <person name="Turgeon B."/>
            <person name="Goodwin S."/>
            <person name="Spatafora J."/>
            <person name="Crous P."/>
            <person name="Grigoriev I."/>
        </authorList>
    </citation>
    <scope>NUCLEOTIDE SEQUENCE</scope>
    <source>
        <strain evidence="3">CBS 473.64</strain>
    </source>
</reference>
<feature type="region of interest" description="Disordered" evidence="1">
    <location>
        <begin position="239"/>
        <end position="292"/>
    </location>
</feature>
<organism evidence="3 4">
    <name type="scientific">Massarina eburnea CBS 473.64</name>
    <dbReference type="NCBI Taxonomy" id="1395130"/>
    <lineage>
        <taxon>Eukaryota</taxon>
        <taxon>Fungi</taxon>
        <taxon>Dikarya</taxon>
        <taxon>Ascomycota</taxon>
        <taxon>Pezizomycotina</taxon>
        <taxon>Dothideomycetes</taxon>
        <taxon>Pleosporomycetidae</taxon>
        <taxon>Pleosporales</taxon>
        <taxon>Massarineae</taxon>
        <taxon>Massarinaceae</taxon>
        <taxon>Massarina</taxon>
    </lineage>
</organism>
<dbReference type="Gene3D" id="3.90.1140.10">
    <property type="entry name" value="Cyclic phosphodiesterase"/>
    <property type="match status" value="1"/>
</dbReference>